<evidence type="ECO:0000313" key="8">
    <source>
        <dbReference type="Proteomes" id="UP000559256"/>
    </source>
</evidence>
<evidence type="ECO:0000256" key="4">
    <source>
        <dbReference type="ARBA" id="ARBA00022989"/>
    </source>
</evidence>
<dbReference type="AlphaFoldDB" id="A0A8H5D2R9"/>
<evidence type="ECO:0000256" key="6">
    <source>
        <dbReference type="SAM" id="Phobius"/>
    </source>
</evidence>
<dbReference type="PANTHER" id="PTHR43791:SF67">
    <property type="entry name" value="TRANSPORTER, PUTATIVE (AFU_ORTHOLOGUE AFUA_3G04010)-RELATED"/>
    <property type="match status" value="1"/>
</dbReference>
<comment type="subcellular location">
    <subcellularLocation>
        <location evidence="1">Membrane</location>
        <topology evidence="1">Multi-pass membrane protein</topology>
    </subcellularLocation>
</comment>
<keyword evidence="5 6" id="KW-0472">Membrane</keyword>
<dbReference type="OrthoDB" id="2985014at2759"/>
<dbReference type="Proteomes" id="UP000559256">
    <property type="component" value="Unassembled WGS sequence"/>
</dbReference>
<gene>
    <name evidence="7" type="ORF">D9758_009243</name>
</gene>
<evidence type="ECO:0000256" key="1">
    <source>
        <dbReference type="ARBA" id="ARBA00004141"/>
    </source>
</evidence>
<feature type="transmembrane region" description="Helical" evidence="6">
    <location>
        <begin position="119"/>
        <end position="145"/>
    </location>
</feature>
<reference evidence="7 8" key="1">
    <citation type="journal article" date="2020" name="ISME J.">
        <title>Uncovering the hidden diversity of litter-decomposition mechanisms in mushroom-forming fungi.</title>
        <authorList>
            <person name="Floudas D."/>
            <person name="Bentzer J."/>
            <person name="Ahren D."/>
            <person name="Johansson T."/>
            <person name="Persson P."/>
            <person name="Tunlid A."/>
        </authorList>
    </citation>
    <scope>NUCLEOTIDE SEQUENCE [LARGE SCALE GENOMIC DNA]</scope>
    <source>
        <strain evidence="7 8">CBS 291.85</strain>
    </source>
</reference>
<dbReference type="GO" id="GO:0022857">
    <property type="term" value="F:transmembrane transporter activity"/>
    <property type="evidence" value="ECO:0007669"/>
    <property type="project" value="TreeGrafter"/>
</dbReference>
<evidence type="ECO:0000256" key="5">
    <source>
        <dbReference type="ARBA" id="ARBA00023136"/>
    </source>
</evidence>
<dbReference type="PANTHER" id="PTHR43791">
    <property type="entry name" value="PERMEASE-RELATED"/>
    <property type="match status" value="1"/>
</dbReference>
<comment type="caution">
    <text evidence="7">The sequence shown here is derived from an EMBL/GenBank/DDBJ whole genome shotgun (WGS) entry which is preliminary data.</text>
</comment>
<sequence>MSPGKVEVEALRKRILRKLDYRILPLLTLLWLVNFLDRTIVGNARQASRQVGQKHNLTLSLRVLGLEHDLHLHGSQFNVALVGFFASYLFVDIHYHPFPDNSKWLPRYIGLLDSAMRVLVKFIQLTVETGLIIYWIYHLIFFLAFKEDVYNYYHLVPATAPGLSKLYSDSLMMLLNARIRILNGLHVSFTTNDETL</sequence>
<organism evidence="7 8">
    <name type="scientific">Tetrapyrgos nigripes</name>
    <dbReference type="NCBI Taxonomy" id="182062"/>
    <lineage>
        <taxon>Eukaryota</taxon>
        <taxon>Fungi</taxon>
        <taxon>Dikarya</taxon>
        <taxon>Basidiomycota</taxon>
        <taxon>Agaricomycotina</taxon>
        <taxon>Agaricomycetes</taxon>
        <taxon>Agaricomycetidae</taxon>
        <taxon>Agaricales</taxon>
        <taxon>Marasmiineae</taxon>
        <taxon>Marasmiaceae</taxon>
        <taxon>Tetrapyrgos</taxon>
    </lineage>
</organism>
<evidence type="ECO:0000256" key="3">
    <source>
        <dbReference type="ARBA" id="ARBA00022692"/>
    </source>
</evidence>
<protein>
    <submittedName>
        <fullName evidence="7">Uncharacterized protein</fullName>
    </submittedName>
</protein>
<keyword evidence="3 6" id="KW-0812">Transmembrane</keyword>
<accession>A0A8H5D2R9</accession>
<keyword evidence="8" id="KW-1185">Reference proteome</keyword>
<dbReference type="EMBL" id="JAACJM010000067">
    <property type="protein sequence ID" value="KAF5352143.1"/>
    <property type="molecule type" value="Genomic_DNA"/>
</dbReference>
<dbReference type="GO" id="GO:0016020">
    <property type="term" value="C:membrane"/>
    <property type="evidence" value="ECO:0007669"/>
    <property type="project" value="UniProtKB-SubCell"/>
</dbReference>
<evidence type="ECO:0000313" key="7">
    <source>
        <dbReference type="EMBL" id="KAF5352143.1"/>
    </source>
</evidence>
<name>A0A8H5D2R9_9AGAR</name>
<proteinExistence type="predicted"/>
<evidence type="ECO:0000256" key="2">
    <source>
        <dbReference type="ARBA" id="ARBA00022448"/>
    </source>
</evidence>
<keyword evidence="4 6" id="KW-1133">Transmembrane helix</keyword>
<keyword evidence="2" id="KW-0813">Transport</keyword>